<keyword evidence="2" id="KW-0378">Hydrolase</keyword>
<dbReference type="AlphaFoldDB" id="A0A076MVY0"/>
<dbReference type="EMBL" id="CP009110">
    <property type="protein sequence ID" value="AIJ23191.1"/>
    <property type="molecule type" value="Genomic_DNA"/>
</dbReference>
<dbReference type="HOGENOM" id="CLU_2930938_0_0_11"/>
<name>A0A076MVY0_AMYME</name>
<keyword evidence="3" id="KW-1185">Reference proteome</keyword>
<gene>
    <name evidence="2" type="ORF">AMETH_3099</name>
</gene>
<dbReference type="InterPro" id="IPR029058">
    <property type="entry name" value="AB_hydrolase_fold"/>
</dbReference>
<dbReference type="Proteomes" id="UP000062973">
    <property type="component" value="Chromosome"/>
</dbReference>
<organism evidence="2 3">
    <name type="scientific">Amycolatopsis methanolica 239</name>
    <dbReference type="NCBI Taxonomy" id="1068978"/>
    <lineage>
        <taxon>Bacteria</taxon>
        <taxon>Bacillati</taxon>
        <taxon>Actinomycetota</taxon>
        <taxon>Actinomycetes</taxon>
        <taxon>Pseudonocardiales</taxon>
        <taxon>Pseudonocardiaceae</taxon>
        <taxon>Amycolatopsis</taxon>
        <taxon>Amycolatopsis methanolica group</taxon>
    </lineage>
</organism>
<sequence>MPHNVKIYPGAGHGFMNDHAPADLTLMLRVLGRLPGTRYDQAATADARRRIVTFFRDHLR</sequence>
<dbReference type="Gene3D" id="3.40.50.1820">
    <property type="entry name" value="alpha/beta hydrolase"/>
    <property type="match status" value="1"/>
</dbReference>
<feature type="domain" description="Dienelactone hydrolase" evidence="1">
    <location>
        <begin position="2"/>
        <end position="58"/>
    </location>
</feature>
<protein>
    <submittedName>
        <fullName evidence="2">Dienelactone hydrolase</fullName>
    </submittedName>
</protein>
<evidence type="ECO:0000259" key="1">
    <source>
        <dbReference type="Pfam" id="PF01738"/>
    </source>
</evidence>
<evidence type="ECO:0000313" key="2">
    <source>
        <dbReference type="EMBL" id="AIJ23191.1"/>
    </source>
</evidence>
<dbReference type="Pfam" id="PF01738">
    <property type="entry name" value="DLH"/>
    <property type="match status" value="1"/>
</dbReference>
<dbReference type="GO" id="GO:0016787">
    <property type="term" value="F:hydrolase activity"/>
    <property type="evidence" value="ECO:0007669"/>
    <property type="project" value="UniProtKB-KW"/>
</dbReference>
<reference evidence="2 3" key="1">
    <citation type="submission" date="2014-07" db="EMBL/GenBank/DDBJ databases">
        <title>Whole Genome Sequence of the Amycolatopsis methanolica 239.</title>
        <authorList>
            <person name="Tang B."/>
        </authorList>
    </citation>
    <scope>NUCLEOTIDE SEQUENCE [LARGE SCALE GENOMIC DNA]</scope>
    <source>
        <strain evidence="2 3">239</strain>
    </source>
</reference>
<accession>A0A076MVY0</accession>
<evidence type="ECO:0000313" key="3">
    <source>
        <dbReference type="Proteomes" id="UP000062973"/>
    </source>
</evidence>
<dbReference type="InterPro" id="IPR002925">
    <property type="entry name" value="Dienelactn_hydro"/>
</dbReference>
<proteinExistence type="predicted"/>
<dbReference type="PATRIC" id="fig|1068978.7.peg.3311"/>
<dbReference type="SUPFAM" id="SSF53474">
    <property type="entry name" value="alpha/beta-Hydrolases"/>
    <property type="match status" value="1"/>
</dbReference>
<dbReference type="KEGG" id="amq:AMETH_3099"/>
<dbReference type="eggNOG" id="COG0412">
    <property type="taxonomic scope" value="Bacteria"/>
</dbReference>